<dbReference type="InterPro" id="IPR012337">
    <property type="entry name" value="RNaseH-like_sf"/>
</dbReference>
<dbReference type="InterPro" id="IPR007021">
    <property type="entry name" value="DUF659"/>
</dbReference>
<feature type="domain" description="DUF659" evidence="1">
    <location>
        <begin position="126"/>
        <end position="179"/>
    </location>
</feature>
<dbReference type="STRING" id="3885.V7BTU7"/>
<proteinExistence type="predicted"/>
<evidence type="ECO:0000259" key="2">
    <source>
        <dbReference type="Pfam" id="PF05699"/>
    </source>
</evidence>
<gene>
    <name evidence="3" type="ORF">PHAVU_005G065800g</name>
</gene>
<organism evidence="3 4">
    <name type="scientific">Phaseolus vulgaris</name>
    <name type="common">Kidney bean</name>
    <name type="synonym">French bean</name>
    <dbReference type="NCBI Taxonomy" id="3885"/>
    <lineage>
        <taxon>Eukaryota</taxon>
        <taxon>Viridiplantae</taxon>
        <taxon>Streptophyta</taxon>
        <taxon>Embryophyta</taxon>
        <taxon>Tracheophyta</taxon>
        <taxon>Spermatophyta</taxon>
        <taxon>Magnoliopsida</taxon>
        <taxon>eudicotyledons</taxon>
        <taxon>Gunneridae</taxon>
        <taxon>Pentapetalae</taxon>
        <taxon>rosids</taxon>
        <taxon>fabids</taxon>
        <taxon>Fabales</taxon>
        <taxon>Fabaceae</taxon>
        <taxon>Papilionoideae</taxon>
        <taxon>50 kb inversion clade</taxon>
        <taxon>NPAAA clade</taxon>
        <taxon>indigoferoid/millettioid clade</taxon>
        <taxon>Phaseoleae</taxon>
        <taxon>Phaseolus</taxon>
    </lineage>
</organism>
<dbReference type="Gramene" id="ESW21379">
    <property type="protein sequence ID" value="ESW21379"/>
    <property type="gene ID" value="PHAVU_005G065800g"/>
</dbReference>
<dbReference type="Pfam" id="PF04937">
    <property type="entry name" value="DUF659"/>
    <property type="match status" value="1"/>
</dbReference>
<dbReference type="OMA" id="MKENSHN"/>
<dbReference type="Pfam" id="PF05699">
    <property type="entry name" value="Dimer_Tnp_hAT"/>
    <property type="match status" value="1"/>
</dbReference>
<reference evidence="4" key="1">
    <citation type="journal article" date="2014" name="Nat. Genet.">
        <title>A reference genome for common bean and genome-wide analysis of dual domestications.</title>
        <authorList>
            <person name="Schmutz J."/>
            <person name="McClean P.E."/>
            <person name="Mamidi S."/>
            <person name="Wu G.A."/>
            <person name="Cannon S.B."/>
            <person name="Grimwood J."/>
            <person name="Jenkins J."/>
            <person name="Shu S."/>
            <person name="Song Q."/>
            <person name="Chavarro C."/>
            <person name="Torres-Torres M."/>
            <person name="Geffroy V."/>
            <person name="Moghaddam S.M."/>
            <person name="Gao D."/>
            <person name="Abernathy B."/>
            <person name="Barry K."/>
            <person name="Blair M."/>
            <person name="Brick M.A."/>
            <person name="Chovatia M."/>
            <person name="Gepts P."/>
            <person name="Goodstein D.M."/>
            <person name="Gonzales M."/>
            <person name="Hellsten U."/>
            <person name="Hyten D.L."/>
            <person name="Jia G."/>
            <person name="Kelly J.D."/>
            <person name="Kudrna D."/>
            <person name="Lee R."/>
            <person name="Richard M.M."/>
            <person name="Miklas P.N."/>
            <person name="Osorno J.M."/>
            <person name="Rodrigues J."/>
            <person name="Thareau V."/>
            <person name="Urrea C.A."/>
            <person name="Wang M."/>
            <person name="Yu Y."/>
            <person name="Zhang M."/>
            <person name="Wing R.A."/>
            <person name="Cregan P.B."/>
            <person name="Rokhsar D.S."/>
            <person name="Jackson S.A."/>
        </authorList>
    </citation>
    <scope>NUCLEOTIDE SEQUENCE [LARGE SCALE GENOMIC DNA]</scope>
    <source>
        <strain evidence="4">cv. G19833</strain>
    </source>
</reference>
<protein>
    <recommendedName>
        <fullName evidence="5">HAT C-terminal dimerisation domain-containing protein</fullName>
    </recommendedName>
</protein>
<feature type="domain" description="HAT C-terminal dimerisation" evidence="2">
    <location>
        <begin position="350"/>
        <end position="410"/>
    </location>
</feature>
<evidence type="ECO:0008006" key="5">
    <source>
        <dbReference type="Google" id="ProtNLM"/>
    </source>
</evidence>
<dbReference type="PANTHER" id="PTHR32166:SF122">
    <property type="entry name" value="OS09G0499600 PROTEIN"/>
    <property type="match status" value="1"/>
</dbReference>
<dbReference type="eggNOG" id="ENOG502QUNQ">
    <property type="taxonomic scope" value="Eukaryota"/>
</dbReference>
<dbReference type="Proteomes" id="UP000000226">
    <property type="component" value="Chromosome 5"/>
</dbReference>
<dbReference type="OrthoDB" id="1741262at2759"/>
<accession>V7BTU7</accession>
<dbReference type="PANTHER" id="PTHR32166">
    <property type="entry name" value="OSJNBA0013A04.12 PROTEIN"/>
    <property type="match status" value="1"/>
</dbReference>
<keyword evidence="4" id="KW-1185">Reference proteome</keyword>
<dbReference type="GO" id="GO:0046983">
    <property type="term" value="F:protein dimerization activity"/>
    <property type="evidence" value="ECO:0007669"/>
    <property type="project" value="InterPro"/>
</dbReference>
<sequence length="462" mass="53786">MMTPKNASGNRSDIAWKHCISVVGDTRKLQCKYYQNVLIGDVGACQVAPNEVKKEIWEIFVGLQHKKSSFNMDDEEMAKTGLIEEECQEIAKFFYNNVIPFNVAKSEECIAMFDLVSRHDLRFKPPSYHEIRIKYLKEEVANTSLALQSHRDKWKKMGCMTDGWTDKKRRTIINFLTPCAAHCVELIMLEDYDKKISIHEETIPKGKKVTTFIYSRSSLISLLQHFTKGKHLVRPCITCFTTSYLTLGDFEIKKKLTQCNIFWLAISLCGTSFFERPLHVACYFLNLQMHYHFGFRANLKVKQGLMECITRMVEDKDEQTLIDIQIDDFKKRAKIFGCPLATRLINLKTLANWWESYGDEYPKRQKIVIHVLSLTCSSFGCEHNWNSFEMVHTKRRNRIKQSTINDVVFVLAISKLAKKKQTRKPTQINIDDCSSDDEWVMEDEHEHNETFDLDENLVPIEA</sequence>
<dbReference type="InterPro" id="IPR008906">
    <property type="entry name" value="HATC_C_dom"/>
</dbReference>
<dbReference type="SUPFAM" id="SSF53098">
    <property type="entry name" value="Ribonuclease H-like"/>
    <property type="match status" value="1"/>
</dbReference>
<evidence type="ECO:0000259" key="1">
    <source>
        <dbReference type="Pfam" id="PF04937"/>
    </source>
</evidence>
<evidence type="ECO:0000313" key="3">
    <source>
        <dbReference type="EMBL" id="ESW21379.1"/>
    </source>
</evidence>
<evidence type="ECO:0000313" key="4">
    <source>
        <dbReference type="Proteomes" id="UP000000226"/>
    </source>
</evidence>
<name>V7BTU7_PHAVU</name>
<dbReference type="EMBL" id="CM002292">
    <property type="protein sequence ID" value="ESW21379.1"/>
    <property type="molecule type" value="Genomic_DNA"/>
</dbReference>
<dbReference type="AlphaFoldDB" id="V7BTU7"/>